<evidence type="ECO:0000313" key="2">
    <source>
        <dbReference type="EMBL" id="RDI23507.1"/>
    </source>
</evidence>
<keyword evidence="2" id="KW-0560">Oxidoreductase</keyword>
<evidence type="ECO:0000259" key="1">
    <source>
        <dbReference type="Pfam" id="PF00296"/>
    </source>
</evidence>
<dbReference type="GO" id="GO:0005829">
    <property type="term" value="C:cytosol"/>
    <property type="evidence" value="ECO:0007669"/>
    <property type="project" value="TreeGrafter"/>
</dbReference>
<dbReference type="PANTHER" id="PTHR30137:SF6">
    <property type="entry name" value="LUCIFERASE-LIKE MONOOXYGENASE"/>
    <property type="match status" value="1"/>
</dbReference>
<dbReference type="GO" id="GO:0016705">
    <property type="term" value="F:oxidoreductase activity, acting on paired donors, with incorporation or reduction of molecular oxygen"/>
    <property type="evidence" value="ECO:0007669"/>
    <property type="project" value="InterPro"/>
</dbReference>
<protein>
    <submittedName>
        <fullName evidence="2">Alkanesulfonate monooxygenase SsuD/methylene tetrahydromethanopterin reductase-like flavin-dependent oxidoreductase (Luciferase family)</fullName>
    </submittedName>
</protein>
<name>A0A370FCQ8_9BURK</name>
<proteinExistence type="predicted"/>
<feature type="domain" description="Luciferase-like" evidence="1">
    <location>
        <begin position="4"/>
        <end position="103"/>
    </location>
</feature>
<dbReference type="GO" id="GO:0004497">
    <property type="term" value="F:monooxygenase activity"/>
    <property type="evidence" value="ECO:0007669"/>
    <property type="project" value="UniProtKB-KW"/>
</dbReference>
<dbReference type="SUPFAM" id="SSF51679">
    <property type="entry name" value="Bacterial luciferase-like"/>
    <property type="match status" value="1"/>
</dbReference>
<dbReference type="InterPro" id="IPR011251">
    <property type="entry name" value="Luciferase-like_dom"/>
</dbReference>
<dbReference type="InterPro" id="IPR036661">
    <property type="entry name" value="Luciferase-like_sf"/>
</dbReference>
<dbReference type="AlphaFoldDB" id="A0A370FCQ8"/>
<dbReference type="Gene3D" id="3.20.20.30">
    <property type="entry name" value="Luciferase-like domain"/>
    <property type="match status" value="2"/>
</dbReference>
<gene>
    <name evidence="2" type="ORF">DFR41_106213</name>
</gene>
<keyword evidence="2" id="KW-0503">Monooxygenase</keyword>
<comment type="caution">
    <text evidence="2">The sequence shown here is derived from an EMBL/GenBank/DDBJ whole genome shotgun (WGS) entry which is preliminary data.</text>
</comment>
<dbReference type="EMBL" id="QQAV01000006">
    <property type="protein sequence ID" value="RDI23507.1"/>
    <property type="molecule type" value="Genomic_DNA"/>
</dbReference>
<organism evidence="2 3">
    <name type="scientific">Pseudacidovorax intermedius</name>
    <dbReference type="NCBI Taxonomy" id="433924"/>
    <lineage>
        <taxon>Bacteria</taxon>
        <taxon>Pseudomonadati</taxon>
        <taxon>Pseudomonadota</taxon>
        <taxon>Betaproteobacteria</taxon>
        <taxon>Burkholderiales</taxon>
        <taxon>Comamonadaceae</taxon>
        <taxon>Pseudacidovorax</taxon>
    </lineage>
</organism>
<sequence length="284" mass="29433">MKLRLGALCLFENPTAEDGRALIRQFVLVREADRMGFDEIWLAECADDPAHPSTAVEALLGHLAGVTSKARIGAVVQPSRHEAEALAQSLATASLLSRGRLALAADARGTRREALASLAALQSRLSGQGGPLIPAAPGGSVPAWALVDGIEAARQAAALGLGLWLPAELDEEAVHALIAAFREAGGLADAGVLLARFACPGATREAALALAQPFAQWRAGADGAPAMLARSLIGSHAEVAQALRHLGERFGLLGVIVVPMSAGFDDAKHILADLVDEVRPLLDD</sequence>
<dbReference type="Pfam" id="PF00296">
    <property type="entry name" value="Bac_luciferase"/>
    <property type="match status" value="1"/>
</dbReference>
<dbReference type="OrthoDB" id="7055978at2"/>
<dbReference type="PANTHER" id="PTHR30137">
    <property type="entry name" value="LUCIFERASE-LIKE MONOOXYGENASE"/>
    <property type="match status" value="1"/>
</dbReference>
<dbReference type="Proteomes" id="UP000255265">
    <property type="component" value="Unassembled WGS sequence"/>
</dbReference>
<evidence type="ECO:0000313" key="3">
    <source>
        <dbReference type="Proteomes" id="UP000255265"/>
    </source>
</evidence>
<accession>A0A370FCQ8</accession>
<dbReference type="InterPro" id="IPR050766">
    <property type="entry name" value="Bact_Lucif_Oxidored"/>
</dbReference>
<keyword evidence="3" id="KW-1185">Reference proteome</keyword>
<reference evidence="2 3" key="1">
    <citation type="submission" date="2018-07" db="EMBL/GenBank/DDBJ databases">
        <title>Genomic Encyclopedia of Type Strains, Phase IV (KMG-IV): sequencing the most valuable type-strain genomes for metagenomic binning, comparative biology and taxonomic classification.</title>
        <authorList>
            <person name="Goeker M."/>
        </authorList>
    </citation>
    <scope>NUCLEOTIDE SEQUENCE [LARGE SCALE GENOMIC DNA]</scope>
    <source>
        <strain evidence="2 3">DSM 21352</strain>
    </source>
</reference>
<dbReference type="RefSeq" id="WP_114803529.1">
    <property type="nucleotide sequence ID" value="NZ_QQAV01000006.1"/>
</dbReference>